<dbReference type="GO" id="GO:0000398">
    <property type="term" value="P:mRNA splicing, via spliceosome"/>
    <property type="evidence" value="ECO:0007669"/>
    <property type="project" value="InterPro"/>
</dbReference>
<sequence length="550" mass="60463">MSSANTNTMEIESSDVIRLIQQFLKENNLFRTLATLQEETTVALNTVESVEAFSSEILQGHWDNVLRIVSQLKIPEKKLMDLYEQIVIELVELKEIGTARTLLRQTNPTQLLRDQFPDRYLHLEHVLSRSQFDPKEAYPNGVSKEKRRQIIAQALSSEVTVVAPSRLMTLLGQALKFQEQQGMLPPDSAYDLFRGTVPVVQAETDDVPSKCYNTIKFPKKQHAECVAFSPNGQYLVTGSVDGFIEIWNYLTAKLRKDLKYQAEDNLMAMESAVLCLGFSKDSEMLASGAQDGKIKVWKIQTGQCLRRYSPAHQGGVTSVCFSPDGTQILSASFDLVVRLHGLKSGKMLREFRGHTSFVNHASFSLDGTQVITSSSDGTIKIWDYKTAGCIRSFSPHDGTGTMAGAAGLTVNSSIPFPKPNQILVCMRSPTAYLLTMDGAPIRKFTSPESLTEGAVKDATAAKAVAGTDSARKEGLGVPLTDYLAVALSPQAEIVYCLAENSQVHCFYSDSAKVIKSIPVADSEVIGMASHPFSNVLAVYTVDGRVLLWKA</sequence>
<dbReference type="GO" id="GO:0005634">
    <property type="term" value="C:nucleus"/>
    <property type="evidence" value="ECO:0007669"/>
    <property type="project" value="UniProtKB-SubCell"/>
</dbReference>
<keyword evidence="3" id="KW-0507">mRNA processing</keyword>
<dbReference type="PRINTS" id="PR00320">
    <property type="entry name" value="GPROTEINBRPT"/>
</dbReference>
<keyword evidence="5" id="KW-0508">mRNA splicing</keyword>
<evidence type="ECO:0000259" key="9">
    <source>
        <dbReference type="PROSITE" id="PS50897"/>
    </source>
</evidence>
<dbReference type="CDD" id="cd00200">
    <property type="entry name" value="WD40"/>
    <property type="match status" value="1"/>
</dbReference>
<keyword evidence="4" id="KW-0677">Repeat</keyword>
<evidence type="ECO:0000313" key="11">
    <source>
        <dbReference type="Proteomes" id="UP000748756"/>
    </source>
</evidence>
<evidence type="ECO:0000256" key="3">
    <source>
        <dbReference type="ARBA" id="ARBA00022664"/>
    </source>
</evidence>
<dbReference type="AlphaFoldDB" id="A0A9P5VC57"/>
<dbReference type="SMART" id="SM00668">
    <property type="entry name" value="CTLH"/>
    <property type="match status" value="1"/>
</dbReference>
<dbReference type="GO" id="GO:0016301">
    <property type="term" value="F:kinase activity"/>
    <property type="evidence" value="ECO:0007669"/>
    <property type="project" value="UniProtKB-KW"/>
</dbReference>
<feature type="repeat" description="WD" evidence="8">
    <location>
        <begin position="309"/>
        <end position="350"/>
    </location>
</feature>
<dbReference type="PROSITE" id="PS50896">
    <property type="entry name" value="LISH"/>
    <property type="match status" value="1"/>
</dbReference>
<dbReference type="InterPro" id="IPR001680">
    <property type="entry name" value="WD40_rpt"/>
</dbReference>
<keyword evidence="10" id="KW-0418">Kinase</keyword>
<dbReference type="Pfam" id="PF00400">
    <property type="entry name" value="WD40"/>
    <property type="match status" value="4"/>
</dbReference>
<feature type="domain" description="CTLH" evidence="9">
    <location>
        <begin position="46"/>
        <end position="98"/>
    </location>
</feature>
<gene>
    <name evidence="10" type="primary">SMU1</name>
    <name evidence="10" type="ORF">BG015_006242</name>
</gene>
<name>A0A9P5VC57_9FUNG</name>
<dbReference type="Proteomes" id="UP000748756">
    <property type="component" value="Unassembled WGS sequence"/>
</dbReference>
<dbReference type="OrthoDB" id="538223at2759"/>
<dbReference type="InterPro" id="IPR020472">
    <property type="entry name" value="WD40_PAC1"/>
</dbReference>
<dbReference type="InterPro" id="IPR054532">
    <property type="entry name" value="TPL_SMU1_LisH-like"/>
</dbReference>
<dbReference type="Gene3D" id="2.130.10.10">
    <property type="entry name" value="YVTN repeat-like/Quinoprotein amine dehydrogenase"/>
    <property type="match status" value="2"/>
</dbReference>
<dbReference type="SMART" id="SM00667">
    <property type="entry name" value="LisH"/>
    <property type="match status" value="1"/>
</dbReference>
<feature type="repeat" description="WD" evidence="8">
    <location>
        <begin position="266"/>
        <end position="307"/>
    </location>
</feature>
<keyword evidence="2 8" id="KW-0853">WD repeat</keyword>
<reference evidence="10" key="1">
    <citation type="journal article" date="2020" name="Fungal Divers.">
        <title>Resolving the Mortierellaceae phylogeny through synthesis of multi-gene phylogenetics and phylogenomics.</title>
        <authorList>
            <person name="Vandepol N."/>
            <person name="Liber J."/>
            <person name="Desiro A."/>
            <person name="Na H."/>
            <person name="Kennedy M."/>
            <person name="Barry K."/>
            <person name="Grigoriev I.V."/>
            <person name="Miller A.N."/>
            <person name="O'Donnell K."/>
            <person name="Stajich J.E."/>
            <person name="Bonito G."/>
        </authorList>
    </citation>
    <scope>NUCLEOTIDE SEQUENCE</scope>
    <source>
        <strain evidence="10">NRRL 6426</strain>
    </source>
</reference>
<dbReference type="SUPFAM" id="SSF50978">
    <property type="entry name" value="WD40 repeat-like"/>
    <property type="match status" value="1"/>
</dbReference>
<dbReference type="PANTHER" id="PTHR22848">
    <property type="entry name" value="WD40 REPEAT PROTEIN"/>
    <property type="match status" value="1"/>
</dbReference>
<keyword evidence="6" id="KW-0539">Nucleus</keyword>
<dbReference type="InterPro" id="IPR045184">
    <property type="entry name" value="SMU1"/>
</dbReference>
<dbReference type="PROSITE" id="PS50082">
    <property type="entry name" value="WD_REPEATS_2"/>
    <property type="match status" value="4"/>
</dbReference>
<dbReference type="EMBL" id="JAAAUQ010000296">
    <property type="protein sequence ID" value="KAF9151756.1"/>
    <property type="molecule type" value="Genomic_DNA"/>
</dbReference>
<keyword evidence="10" id="KW-0808">Transferase</keyword>
<dbReference type="SMART" id="SM00320">
    <property type="entry name" value="WD40"/>
    <property type="match status" value="5"/>
</dbReference>
<evidence type="ECO:0000256" key="7">
    <source>
        <dbReference type="ARBA" id="ARBA00025801"/>
    </source>
</evidence>
<evidence type="ECO:0000256" key="4">
    <source>
        <dbReference type="ARBA" id="ARBA00022737"/>
    </source>
</evidence>
<evidence type="ECO:0000256" key="5">
    <source>
        <dbReference type="ARBA" id="ARBA00023187"/>
    </source>
</evidence>
<accession>A0A9P5VC57</accession>
<dbReference type="PROSITE" id="PS50294">
    <property type="entry name" value="WD_REPEATS_REGION"/>
    <property type="match status" value="3"/>
</dbReference>
<dbReference type="InterPro" id="IPR006595">
    <property type="entry name" value="CTLH_C"/>
</dbReference>
<comment type="caution">
    <text evidence="10">The sequence shown here is derived from an EMBL/GenBank/DDBJ whole genome shotgun (WGS) entry which is preliminary data.</text>
</comment>
<evidence type="ECO:0000256" key="1">
    <source>
        <dbReference type="ARBA" id="ARBA00004123"/>
    </source>
</evidence>
<feature type="repeat" description="WD" evidence="8">
    <location>
        <begin position="351"/>
        <end position="392"/>
    </location>
</feature>
<proteinExistence type="inferred from homology"/>
<evidence type="ECO:0000256" key="2">
    <source>
        <dbReference type="ARBA" id="ARBA00022574"/>
    </source>
</evidence>
<dbReference type="InterPro" id="IPR006594">
    <property type="entry name" value="LisH"/>
</dbReference>
<comment type="similarity">
    <text evidence="7">Belongs to the WD repeat SMU1 family.</text>
</comment>
<protein>
    <submittedName>
        <fullName evidence="10">Serine/threonine-protein kinase smu1</fullName>
    </submittedName>
</protein>
<organism evidence="10 11">
    <name type="scientific">Linnemannia schmuckeri</name>
    <dbReference type="NCBI Taxonomy" id="64567"/>
    <lineage>
        <taxon>Eukaryota</taxon>
        <taxon>Fungi</taxon>
        <taxon>Fungi incertae sedis</taxon>
        <taxon>Mucoromycota</taxon>
        <taxon>Mortierellomycotina</taxon>
        <taxon>Mortierellomycetes</taxon>
        <taxon>Mortierellales</taxon>
        <taxon>Mortierellaceae</taxon>
        <taxon>Linnemannia</taxon>
    </lineage>
</organism>
<comment type="subcellular location">
    <subcellularLocation>
        <location evidence="1">Nucleus</location>
    </subcellularLocation>
</comment>
<dbReference type="Pfam" id="PF17814">
    <property type="entry name" value="LisH_TPL"/>
    <property type="match status" value="1"/>
</dbReference>
<feature type="repeat" description="WD" evidence="8">
    <location>
        <begin position="226"/>
        <end position="257"/>
    </location>
</feature>
<evidence type="ECO:0000256" key="6">
    <source>
        <dbReference type="ARBA" id="ARBA00023242"/>
    </source>
</evidence>
<dbReference type="PROSITE" id="PS50897">
    <property type="entry name" value="CTLH"/>
    <property type="match status" value="1"/>
</dbReference>
<evidence type="ECO:0000256" key="8">
    <source>
        <dbReference type="PROSITE-ProRule" id="PRU00221"/>
    </source>
</evidence>
<dbReference type="InterPro" id="IPR015943">
    <property type="entry name" value="WD40/YVTN_repeat-like_dom_sf"/>
</dbReference>
<dbReference type="InterPro" id="IPR036322">
    <property type="entry name" value="WD40_repeat_dom_sf"/>
</dbReference>
<keyword evidence="11" id="KW-1185">Reference proteome</keyword>
<evidence type="ECO:0000313" key="10">
    <source>
        <dbReference type="EMBL" id="KAF9151756.1"/>
    </source>
</evidence>